<dbReference type="RefSeq" id="XP_048519897.1">
    <property type="nucleotide sequence ID" value="XM_048663940.1"/>
</dbReference>
<protein>
    <recommendedName>
        <fullName evidence="4">Bromo domain-containing protein</fullName>
    </recommendedName>
</protein>
<accession>A0AAR5QBL7</accession>
<dbReference type="KEGG" id="dpa:109544675"/>
<feature type="region of interest" description="Disordered" evidence="1">
    <location>
        <begin position="310"/>
        <end position="337"/>
    </location>
</feature>
<reference evidence="2" key="2">
    <citation type="submission" date="2024-08" db="UniProtKB">
        <authorList>
            <consortium name="EnsemblMetazoa"/>
        </authorList>
    </citation>
    <scope>IDENTIFICATION</scope>
</reference>
<evidence type="ECO:0000313" key="3">
    <source>
        <dbReference type="Proteomes" id="UP000019118"/>
    </source>
</evidence>
<dbReference type="AlphaFoldDB" id="A0AAR5QBL7"/>
<evidence type="ECO:0008006" key="4">
    <source>
        <dbReference type="Google" id="ProtNLM"/>
    </source>
</evidence>
<dbReference type="GeneID" id="109544675"/>
<evidence type="ECO:0000313" key="2">
    <source>
        <dbReference type="EnsemblMetazoa" id="XP_019770546.1"/>
    </source>
</evidence>
<dbReference type="EnsemblMetazoa" id="XM_019914987.1">
    <property type="protein sequence ID" value="XP_019770546.1"/>
    <property type="gene ID" value="LOC109544675"/>
</dbReference>
<feature type="compositionally biased region" description="Polar residues" evidence="1">
    <location>
        <begin position="577"/>
        <end position="588"/>
    </location>
</feature>
<evidence type="ECO:0000256" key="1">
    <source>
        <dbReference type="SAM" id="MobiDB-lite"/>
    </source>
</evidence>
<organism evidence="2 3">
    <name type="scientific">Dendroctonus ponderosae</name>
    <name type="common">Mountain pine beetle</name>
    <dbReference type="NCBI Taxonomy" id="77166"/>
    <lineage>
        <taxon>Eukaryota</taxon>
        <taxon>Metazoa</taxon>
        <taxon>Ecdysozoa</taxon>
        <taxon>Arthropoda</taxon>
        <taxon>Hexapoda</taxon>
        <taxon>Insecta</taxon>
        <taxon>Pterygota</taxon>
        <taxon>Neoptera</taxon>
        <taxon>Endopterygota</taxon>
        <taxon>Coleoptera</taxon>
        <taxon>Polyphaga</taxon>
        <taxon>Cucujiformia</taxon>
        <taxon>Curculionidae</taxon>
        <taxon>Scolytinae</taxon>
        <taxon>Dendroctonus</taxon>
    </lineage>
</organism>
<reference evidence="3" key="1">
    <citation type="journal article" date="2013" name="Genome Biol.">
        <title>Draft genome of the mountain pine beetle, Dendroctonus ponderosae Hopkins, a major forest pest.</title>
        <authorList>
            <person name="Keeling C.I."/>
            <person name="Yuen M.M."/>
            <person name="Liao N.Y."/>
            <person name="Docking T.R."/>
            <person name="Chan S.K."/>
            <person name="Taylor G.A."/>
            <person name="Palmquist D.L."/>
            <person name="Jackman S.D."/>
            <person name="Nguyen A."/>
            <person name="Li M."/>
            <person name="Henderson H."/>
            <person name="Janes J.K."/>
            <person name="Zhao Y."/>
            <person name="Pandoh P."/>
            <person name="Moore R."/>
            <person name="Sperling F.A."/>
            <person name="Huber D.P."/>
            <person name="Birol I."/>
            <person name="Jones S.J."/>
            <person name="Bohlmann J."/>
        </authorList>
    </citation>
    <scope>NUCLEOTIDE SEQUENCE</scope>
</reference>
<feature type="compositionally biased region" description="Basic and acidic residues" evidence="1">
    <location>
        <begin position="112"/>
        <end position="127"/>
    </location>
</feature>
<feature type="compositionally biased region" description="Low complexity" evidence="1">
    <location>
        <begin position="317"/>
        <end position="329"/>
    </location>
</feature>
<feature type="region of interest" description="Disordered" evidence="1">
    <location>
        <begin position="112"/>
        <end position="133"/>
    </location>
</feature>
<sequence length="714" mass="79772">MDQNRSENGNSQQQNVHLHMHHVCNCQGGIYPSYYPTVGYRAPIPSLVPYHPTSTVARPYLQHYQYTQFNLGNQYGLPMGHVSGSNTSIYGPANSSSSTIDLVYAGAAVKDRREREDGTAEVDRINDPPEGYDFGQITPPANELLSTAEPTTQENFVKFLEKSCLTAEQIAYRNRNRPCFRNIQNLCIRTRSEILKPCTTISNIHSQGIPWATKDFIYAFVRLTNCWHILKGYWENRDGSSLGKIEKELTPEFRSCYVRWEKETMELAGQLTKIFYNLDTNLNTSSSGANVYSVNNLIPSQINLVKSASEGAMKKPTTSSDTATTSTVTNGSDSSRNIRGILHLPINNSPPMTETIDQANQTYSGDFCAKEEYDSEEERTRRVYMKPGSYNVPKKGLEPGASGNSPRGIEFLETAQNVNKVREASNGRYWANILLSAGKTLSQEYKSLSEADDSCPHLLESEVPINPDSSPSINVQEWLVNNNFSNFIEPQAPAALQELKTYYLDGPYNTLPHLDTSISIDNKNQYSSPITLLQRGKKFCSQQSIAPNGSGSTVGIANGMGETVISRSFRRPHGSSPIHSQTQGNESNPFELKGGGLTGIGQCALENVVKSFREHMMRSAVDGEINLENILQKIRTLEYSYVNEVVRDLRYMAKLIDEMDNRNQGWFSQKLELLLTEHFNTYDFSNIKGDLNESVGPLKSALTSIFTSDCDHFI</sequence>
<name>A0AAR5QBL7_DENPD</name>
<dbReference type="RefSeq" id="XP_048519896.1">
    <property type="nucleotide sequence ID" value="XM_048663939.1"/>
</dbReference>
<feature type="region of interest" description="Disordered" evidence="1">
    <location>
        <begin position="568"/>
        <end position="591"/>
    </location>
</feature>
<dbReference type="Proteomes" id="UP000019118">
    <property type="component" value="Unassembled WGS sequence"/>
</dbReference>
<proteinExistence type="predicted"/>
<keyword evidence="3" id="KW-1185">Reference proteome</keyword>